<feature type="domain" description="Major facilitator superfamily (MFS) profile" evidence="8">
    <location>
        <begin position="8"/>
        <end position="403"/>
    </location>
</feature>
<evidence type="ECO:0000256" key="3">
    <source>
        <dbReference type="ARBA" id="ARBA00022475"/>
    </source>
</evidence>
<dbReference type="AlphaFoldDB" id="A0A1V9A167"/>
<feature type="transmembrane region" description="Helical" evidence="7">
    <location>
        <begin position="379"/>
        <end position="400"/>
    </location>
</feature>
<dbReference type="InterPro" id="IPR036259">
    <property type="entry name" value="MFS_trans_sf"/>
</dbReference>
<evidence type="ECO:0000256" key="7">
    <source>
        <dbReference type="SAM" id="Phobius"/>
    </source>
</evidence>
<dbReference type="PANTHER" id="PTHR23513">
    <property type="entry name" value="INTEGRAL MEMBRANE EFFLUX PROTEIN-RELATED"/>
    <property type="match status" value="1"/>
</dbReference>
<dbReference type="InterPro" id="IPR020846">
    <property type="entry name" value="MFS_dom"/>
</dbReference>
<evidence type="ECO:0000256" key="1">
    <source>
        <dbReference type="ARBA" id="ARBA00004651"/>
    </source>
</evidence>
<dbReference type="InterPro" id="IPR010290">
    <property type="entry name" value="TM_effector"/>
</dbReference>
<dbReference type="CDD" id="cd06173">
    <property type="entry name" value="MFS_MefA_like"/>
    <property type="match status" value="1"/>
</dbReference>
<protein>
    <submittedName>
        <fullName evidence="9">MFS transporter</fullName>
    </submittedName>
</protein>
<keyword evidence="6 7" id="KW-0472">Membrane</keyword>
<reference evidence="9 10" key="1">
    <citation type="submission" date="2017-02" db="EMBL/GenBank/DDBJ databases">
        <title>Draft genome of Saccharomonospora sp. 154.</title>
        <authorList>
            <person name="Alonso-Carmona G.S."/>
            <person name="De La Haba R."/>
            <person name="Vera-Gargallo B."/>
            <person name="Sandoval-Trujillo A.H."/>
            <person name="Ramirez-Duran N."/>
            <person name="Ventosa A."/>
        </authorList>
    </citation>
    <scope>NUCLEOTIDE SEQUENCE [LARGE SCALE GENOMIC DNA]</scope>
    <source>
        <strain evidence="9 10">LRS4.154</strain>
    </source>
</reference>
<evidence type="ECO:0000256" key="5">
    <source>
        <dbReference type="ARBA" id="ARBA00022989"/>
    </source>
</evidence>
<organism evidence="9 10">
    <name type="scientific">Saccharomonospora piscinae</name>
    <dbReference type="NCBI Taxonomy" id="687388"/>
    <lineage>
        <taxon>Bacteria</taxon>
        <taxon>Bacillati</taxon>
        <taxon>Actinomycetota</taxon>
        <taxon>Actinomycetes</taxon>
        <taxon>Pseudonocardiales</taxon>
        <taxon>Pseudonocardiaceae</taxon>
        <taxon>Saccharomonospora</taxon>
    </lineage>
</organism>
<evidence type="ECO:0000259" key="8">
    <source>
        <dbReference type="PROSITE" id="PS50850"/>
    </source>
</evidence>
<evidence type="ECO:0000256" key="4">
    <source>
        <dbReference type="ARBA" id="ARBA00022692"/>
    </source>
</evidence>
<gene>
    <name evidence="9" type="ORF">B1813_14885</name>
</gene>
<evidence type="ECO:0000313" key="9">
    <source>
        <dbReference type="EMBL" id="OQO90810.1"/>
    </source>
</evidence>
<dbReference type="PROSITE" id="PS50850">
    <property type="entry name" value="MFS"/>
    <property type="match status" value="1"/>
</dbReference>
<comment type="caution">
    <text evidence="9">The sequence shown here is derived from an EMBL/GenBank/DDBJ whole genome shotgun (WGS) entry which is preliminary data.</text>
</comment>
<dbReference type="RefSeq" id="WP_024876613.1">
    <property type="nucleotide sequence ID" value="NZ_AZUM01000004.1"/>
</dbReference>
<dbReference type="Proteomes" id="UP000192591">
    <property type="component" value="Unassembled WGS sequence"/>
</dbReference>
<dbReference type="Gene3D" id="1.20.1250.20">
    <property type="entry name" value="MFS general substrate transporter like domains"/>
    <property type="match status" value="1"/>
</dbReference>
<dbReference type="Pfam" id="PF05977">
    <property type="entry name" value="MFS_3"/>
    <property type="match status" value="1"/>
</dbReference>
<feature type="transmembrane region" description="Helical" evidence="7">
    <location>
        <begin position="224"/>
        <end position="247"/>
    </location>
</feature>
<feature type="transmembrane region" description="Helical" evidence="7">
    <location>
        <begin position="42"/>
        <end position="62"/>
    </location>
</feature>
<dbReference type="GO" id="GO:0022857">
    <property type="term" value="F:transmembrane transporter activity"/>
    <property type="evidence" value="ECO:0007669"/>
    <property type="project" value="InterPro"/>
</dbReference>
<evidence type="ECO:0000256" key="2">
    <source>
        <dbReference type="ARBA" id="ARBA00022448"/>
    </source>
</evidence>
<dbReference type="PANTHER" id="PTHR23513:SF6">
    <property type="entry name" value="MAJOR FACILITATOR SUPERFAMILY ASSOCIATED DOMAIN-CONTAINING PROTEIN"/>
    <property type="match status" value="1"/>
</dbReference>
<dbReference type="GO" id="GO:0005886">
    <property type="term" value="C:plasma membrane"/>
    <property type="evidence" value="ECO:0007669"/>
    <property type="project" value="UniProtKB-SubCell"/>
</dbReference>
<dbReference type="EMBL" id="MWIH01000006">
    <property type="protein sequence ID" value="OQO90810.1"/>
    <property type="molecule type" value="Genomic_DNA"/>
</dbReference>
<sequence length="411" mass="41857">MAADRDRRLTWLLGASAFANLGDGIAKVAFPLIAARLTQDPLLIAGLSAAQFVPWLLFGLLAGAMLDRVDRRRAMVLANSARAAAVGATALLIHFDAATIWVVYVAALVVGIAETVADSAANVLIPSVVDRGGLSSANSKLQATEIVGQTFLGGPVGSLTFALFAAFPFLLNSAAFALGAALLAAMAGSYHPRRGGGAEEPAPTRTAVRADIAEGLRWLRGNRLLLRLLIVAGLINLVSEMAQAQLVLYALDDLLLSEAAFGLFALVGGAGGLAGAAVAPRLTDRVGSAPTLVGGVVAGGAAFLAMGMSDQPVVSGLLFGVFAAAIVAVNVVVATARHTLVPEELLGRVLGVWRTVVWGALPVGALLGGVTTRWLGTPSATFVLSGVALLGVAVLAAVTVRGHDLTPAHHS</sequence>
<evidence type="ECO:0000256" key="6">
    <source>
        <dbReference type="ARBA" id="ARBA00023136"/>
    </source>
</evidence>
<keyword evidence="5 7" id="KW-1133">Transmembrane helix</keyword>
<feature type="transmembrane region" description="Helical" evidence="7">
    <location>
        <begin position="313"/>
        <end position="333"/>
    </location>
</feature>
<proteinExistence type="predicted"/>
<feature type="transmembrane region" description="Helical" evidence="7">
    <location>
        <begin position="345"/>
        <end position="367"/>
    </location>
</feature>
<feature type="transmembrane region" description="Helical" evidence="7">
    <location>
        <begin position="286"/>
        <end position="307"/>
    </location>
</feature>
<name>A0A1V9A167_SACPI</name>
<evidence type="ECO:0000313" key="10">
    <source>
        <dbReference type="Proteomes" id="UP000192591"/>
    </source>
</evidence>
<feature type="transmembrane region" description="Helical" evidence="7">
    <location>
        <begin position="161"/>
        <end position="185"/>
    </location>
</feature>
<keyword evidence="2" id="KW-0813">Transport</keyword>
<dbReference type="SUPFAM" id="SSF103473">
    <property type="entry name" value="MFS general substrate transporter"/>
    <property type="match status" value="1"/>
</dbReference>
<accession>A0A1V9A167</accession>
<dbReference type="STRING" id="1962155.B1813_14885"/>
<feature type="transmembrane region" description="Helical" evidence="7">
    <location>
        <begin position="83"/>
        <end position="113"/>
    </location>
</feature>
<dbReference type="OrthoDB" id="145388at2"/>
<keyword evidence="10" id="KW-1185">Reference proteome</keyword>
<keyword evidence="3" id="KW-1003">Cell membrane</keyword>
<comment type="subcellular location">
    <subcellularLocation>
        <location evidence="1">Cell membrane</location>
        <topology evidence="1">Multi-pass membrane protein</topology>
    </subcellularLocation>
</comment>
<feature type="transmembrane region" description="Helical" evidence="7">
    <location>
        <begin position="259"/>
        <end position="279"/>
    </location>
</feature>
<keyword evidence="4 7" id="KW-0812">Transmembrane</keyword>